<organism evidence="1">
    <name type="scientific">viral metagenome</name>
    <dbReference type="NCBI Taxonomy" id="1070528"/>
    <lineage>
        <taxon>unclassified sequences</taxon>
        <taxon>metagenomes</taxon>
        <taxon>organismal metagenomes</taxon>
    </lineage>
</organism>
<dbReference type="EMBL" id="MN740684">
    <property type="protein sequence ID" value="QHU07552.1"/>
    <property type="molecule type" value="Genomic_DNA"/>
</dbReference>
<reference evidence="1" key="1">
    <citation type="journal article" date="2020" name="Nature">
        <title>Giant virus diversity and host interactions through global metagenomics.</title>
        <authorList>
            <person name="Schulz F."/>
            <person name="Roux S."/>
            <person name="Paez-Espino D."/>
            <person name="Jungbluth S."/>
            <person name="Walsh D.A."/>
            <person name="Denef V.J."/>
            <person name="McMahon K.D."/>
            <person name="Konstantinidis K.T."/>
            <person name="Eloe-Fadrosh E.A."/>
            <person name="Kyrpides N.C."/>
            <person name="Woyke T."/>
        </authorList>
    </citation>
    <scope>NUCLEOTIDE SEQUENCE</scope>
    <source>
        <strain evidence="1">GVMAG-S-1040241-154</strain>
    </source>
</reference>
<sequence length="235" mass="28448">MNNIHLISFGCDKYKNSIKRLYNEANDSKWFNSITIYTPENIDFQFKNKHKNIFNYEKGYGYWIWKNYFIRKRLNEIKDNDILLYLDCGCTINKYAKNRFFEYIEQINKSNKDILSFELNQIENNWTIDKIFKLFDISNSNKIYNSKQLIGGIRFFKKTDNSLNLINELYNIIDNNNLLITDTYNKIQKNKNFKDNRHDQSISSVFYKYNNATIILKDETYPYNKEYPIYASRLK</sequence>
<dbReference type="AlphaFoldDB" id="A0A6C0JP86"/>
<accession>A0A6C0JP86</accession>
<name>A0A6C0JP86_9ZZZZ</name>
<evidence type="ECO:0000313" key="1">
    <source>
        <dbReference type="EMBL" id="QHU07552.1"/>
    </source>
</evidence>
<proteinExistence type="predicted"/>
<protein>
    <submittedName>
        <fullName evidence="1">Uncharacterized protein</fullName>
    </submittedName>
</protein>